<dbReference type="EMBL" id="CAUWAG010000020">
    <property type="protein sequence ID" value="CAJ2514239.1"/>
    <property type="molecule type" value="Genomic_DNA"/>
</dbReference>
<comment type="caution">
    <text evidence="2">The sequence shown here is derived from an EMBL/GenBank/DDBJ whole genome shotgun (WGS) entry which is preliminary data.</text>
</comment>
<feature type="domain" description="Heterokaryon incompatibility" evidence="1">
    <location>
        <begin position="29"/>
        <end position="185"/>
    </location>
</feature>
<protein>
    <submittedName>
        <fullName evidence="2">Uu.00g023580.m01.CDS01</fullName>
    </submittedName>
</protein>
<dbReference type="AlphaFoldDB" id="A0AAI8YQY3"/>
<dbReference type="InterPro" id="IPR010730">
    <property type="entry name" value="HET"/>
</dbReference>
<organism evidence="2 3">
    <name type="scientific">Anthostomella pinea</name>
    <dbReference type="NCBI Taxonomy" id="933095"/>
    <lineage>
        <taxon>Eukaryota</taxon>
        <taxon>Fungi</taxon>
        <taxon>Dikarya</taxon>
        <taxon>Ascomycota</taxon>
        <taxon>Pezizomycotina</taxon>
        <taxon>Sordariomycetes</taxon>
        <taxon>Xylariomycetidae</taxon>
        <taxon>Xylariales</taxon>
        <taxon>Xylariaceae</taxon>
        <taxon>Anthostomella</taxon>
    </lineage>
</organism>
<dbReference type="PANTHER" id="PTHR33112:SF10">
    <property type="entry name" value="TOL"/>
    <property type="match status" value="1"/>
</dbReference>
<accession>A0AAI8YQY3</accession>
<evidence type="ECO:0000259" key="1">
    <source>
        <dbReference type="Pfam" id="PF06985"/>
    </source>
</evidence>
<gene>
    <name evidence="2" type="ORF">KHLLAP_LOCUS14707</name>
</gene>
<dbReference type="PANTHER" id="PTHR33112">
    <property type="entry name" value="DOMAIN PROTEIN, PUTATIVE-RELATED"/>
    <property type="match status" value="1"/>
</dbReference>
<dbReference type="Proteomes" id="UP001295740">
    <property type="component" value="Unassembled WGS sequence"/>
</dbReference>
<evidence type="ECO:0000313" key="2">
    <source>
        <dbReference type="EMBL" id="CAJ2514239.1"/>
    </source>
</evidence>
<dbReference type="Pfam" id="PF06985">
    <property type="entry name" value="HET"/>
    <property type="match status" value="1"/>
</dbReference>
<sequence>MPTRVIDLGLPQLNQPAKLILTDGLRQSYLALSYCWGEGTKHCTELRRENIATLMVSIDERELSKTHRDAFQLARSLHYRYIWIDALCIVQQEIADWEFESRRMADVYGNAALTIVAGRARDSRDGFLENPWTPASGPCAIPYSKRTPSDCGEGTQNRAMGNVLVSLRRSRETGPTDSRGWCFQEAVLSTCLIVYGKEQMYFQCQKGRIWEDGAEEDGDRFSVRSSLRAWPSSLVSTSAVDSISDEQTSNSDTAKPAGNLRGHVLNQWYQNVVSPFSRRQLTMPHDCFAAIASLAKLVQIQVHSRYLAGLWEDNIVSGLLGLLLAQIAENKFRRLGHFVVACEWWILEGEEQELTLV</sequence>
<evidence type="ECO:0000313" key="3">
    <source>
        <dbReference type="Proteomes" id="UP001295740"/>
    </source>
</evidence>
<reference evidence="2" key="1">
    <citation type="submission" date="2023-10" db="EMBL/GenBank/DDBJ databases">
        <authorList>
            <person name="Hackl T."/>
        </authorList>
    </citation>
    <scope>NUCLEOTIDE SEQUENCE</scope>
</reference>
<keyword evidence="3" id="KW-1185">Reference proteome</keyword>
<proteinExistence type="predicted"/>
<name>A0AAI8YQY3_9PEZI</name>